<dbReference type="EMBL" id="ML977564">
    <property type="protein sequence ID" value="KAF2005166.1"/>
    <property type="molecule type" value="Genomic_DNA"/>
</dbReference>
<protein>
    <submittedName>
        <fullName evidence="2">Uncharacterized protein</fullName>
    </submittedName>
</protein>
<feature type="region of interest" description="Disordered" evidence="1">
    <location>
        <begin position="1"/>
        <end position="48"/>
    </location>
</feature>
<evidence type="ECO:0000313" key="2">
    <source>
        <dbReference type="EMBL" id="KAF2005166.1"/>
    </source>
</evidence>
<proteinExistence type="predicted"/>
<reference evidence="2" key="1">
    <citation type="journal article" date="2020" name="Stud. Mycol.">
        <title>101 Dothideomycetes genomes: a test case for predicting lifestyles and emergence of pathogens.</title>
        <authorList>
            <person name="Haridas S."/>
            <person name="Albert R."/>
            <person name="Binder M."/>
            <person name="Bloem J."/>
            <person name="Labutti K."/>
            <person name="Salamov A."/>
            <person name="Andreopoulos B."/>
            <person name="Baker S."/>
            <person name="Barry K."/>
            <person name="Bills G."/>
            <person name="Bluhm B."/>
            <person name="Cannon C."/>
            <person name="Castanera R."/>
            <person name="Culley D."/>
            <person name="Daum C."/>
            <person name="Ezra D."/>
            <person name="Gonzalez J."/>
            <person name="Henrissat B."/>
            <person name="Kuo A."/>
            <person name="Liang C."/>
            <person name="Lipzen A."/>
            <person name="Lutzoni F."/>
            <person name="Magnuson J."/>
            <person name="Mondo S."/>
            <person name="Nolan M."/>
            <person name="Ohm R."/>
            <person name="Pangilinan J."/>
            <person name="Park H.-J."/>
            <person name="Ramirez L."/>
            <person name="Alfaro M."/>
            <person name="Sun H."/>
            <person name="Tritt A."/>
            <person name="Yoshinaga Y."/>
            <person name="Zwiers L.-H."/>
            <person name="Turgeon B."/>
            <person name="Goodwin S."/>
            <person name="Spatafora J."/>
            <person name="Crous P."/>
            <person name="Grigoriev I."/>
        </authorList>
    </citation>
    <scope>NUCLEOTIDE SEQUENCE</scope>
    <source>
        <strain evidence="2">CBS 123094</strain>
    </source>
</reference>
<keyword evidence="3" id="KW-1185">Reference proteome</keyword>
<name>A0A6A5X2A8_9PLEO</name>
<sequence length="397" mass="44134">MIPDYSNTYFPPPQGASNPFASHAQTYFPPPPDPGSLQALPPPPPASAYGVVSPYMQAQSSHSFASTTANTSQHYNPQLQQPIDSSAQTYPEPPSHPPPSYQHHYATQSHNPFQHMSALPPHQFSSVNPSLPYTKPSRPPTPAFRTHFAAMSLHSTDRIRFLRFPTSLLALIRATIMSAWSRGIQSESHINNAEEFKLKGNPWGLFTDEMKLFANAFGQNGEEQSICSRRLVCCLLAALHTEGWVLTMSTDVSKAQADTDTMIFRHQIPAPMRCEWFSLAFSGVGGNKIKLIDAPKEVSMRIVERLGKGKIQVSCKEHRVPGCYEIRLLGLGWSMMAGEMMKRRGVVLDLMECFEEEGWSVYASVDQKVGTENSGDTDTWHCCRPVGWVKGGPVYHQ</sequence>
<feature type="compositionally biased region" description="Pro residues" evidence="1">
    <location>
        <begin position="28"/>
        <end position="46"/>
    </location>
</feature>
<evidence type="ECO:0000256" key="1">
    <source>
        <dbReference type="SAM" id="MobiDB-lite"/>
    </source>
</evidence>
<dbReference type="OrthoDB" id="58379at2759"/>
<gene>
    <name evidence="2" type="ORF">P154DRAFT_518704</name>
</gene>
<dbReference type="Proteomes" id="UP000799779">
    <property type="component" value="Unassembled WGS sequence"/>
</dbReference>
<dbReference type="PANTHER" id="PTHR38696:SF1">
    <property type="entry name" value="MEDIATOR OF RNA POLYMERASE II TRANSCRIPTION SUBUNIT 13"/>
    <property type="match status" value="1"/>
</dbReference>
<dbReference type="PANTHER" id="PTHR38696">
    <property type="entry name" value="MEDIATOR OF RNA POLYMERASE II TRANSCRIPTION SUBUNIT 13"/>
    <property type="match status" value="1"/>
</dbReference>
<feature type="compositionally biased region" description="Polar residues" evidence="1">
    <location>
        <begin position="1"/>
        <end position="25"/>
    </location>
</feature>
<organism evidence="2 3">
    <name type="scientific">Amniculicola lignicola CBS 123094</name>
    <dbReference type="NCBI Taxonomy" id="1392246"/>
    <lineage>
        <taxon>Eukaryota</taxon>
        <taxon>Fungi</taxon>
        <taxon>Dikarya</taxon>
        <taxon>Ascomycota</taxon>
        <taxon>Pezizomycotina</taxon>
        <taxon>Dothideomycetes</taxon>
        <taxon>Pleosporomycetidae</taxon>
        <taxon>Pleosporales</taxon>
        <taxon>Amniculicolaceae</taxon>
        <taxon>Amniculicola</taxon>
    </lineage>
</organism>
<dbReference type="AlphaFoldDB" id="A0A6A5X2A8"/>
<accession>A0A6A5X2A8</accession>
<evidence type="ECO:0000313" key="3">
    <source>
        <dbReference type="Proteomes" id="UP000799779"/>
    </source>
</evidence>
<feature type="compositionally biased region" description="Pro residues" evidence="1">
    <location>
        <begin position="91"/>
        <end position="100"/>
    </location>
</feature>
<feature type="region of interest" description="Disordered" evidence="1">
    <location>
        <begin position="83"/>
        <end position="138"/>
    </location>
</feature>